<dbReference type="UniPathway" id="UPA00885"/>
<dbReference type="OrthoDB" id="10255449at2759"/>
<dbReference type="GO" id="GO:0045116">
    <property type="term" value="P:protein neddylation"/>
    <property type="evidence" value="ECO:0007669"/>
    <property type="project" value="UniProtKB-UniRule"/>
</dbReference>
<sequence>MDNDNHELDDAAMESDQEEDVDYHDWEGRWRNVHSLIERTGPFVAEGFVPGDNPKAALNLIKILVIGAGGLGCELLKDLAMAGFRDIHVIDMDTIDLSNLNRQFLFRIADVGKSKAEVAAKFVMNRVPGCTVTPCPLPNCTTYLEMEERLGPRINHPLSNPVWLLYWPPSAQDQVHAAGIQVAAGTGSGS</sequence>
<evidence type="ECO:0000256" key="2">
    <source>
        <dbReference type="SAM" id="MobiDB-lite"/>
    </source>
</evidence>
<dbReference type="PANTHER" id="PTHR10953:SF6">
    <property type="entry name" value="NEDD8-ACTIVATING ENZYME E1 CATALYTIC SUBUNIT"/>
    <property type="match status" value="1"/>
</dbReference>
<comment type="similarity">
    <text evidence="1">Belongs to the ubiquitin-activating E1 family. UBA3 subfamily.</text>
</comment>
<keyword evidence="1" id="KW-0436">Ligase</keyword>
<feature type="region of interest" description="Disordered" evidence="2">
    <location>
        <begin position="1"/>
        <end position="20"/>
    </location>
</feature>
<dbReference type="InterPro" id="IPR045886">
    <property type="entry name" value="ThiF/MoeB/HesA"/>
</dbReference>
<dbReference type="PANTHER" id="PTHR10953">
    <property type="entry name" value="UBIQUITIN-ACTIVATING ENZYME E1"/>
    <property type="match status" value="1"/>
</dbReference>
<dbReference type="AlphaFoldDB" id="A0A4P9W7P3"/>
<reference evidence="5" key="1">
    <citation type="journal article" date="2018" name="Nat. Microbiol.">
        <title>Leveraging single-cell genomics to expand the fungal tree of life.</title>
        <authorList>
            <person name="Ahrendt S.R."/>
            <person name="Quandt C.A."/>
            <person name="Ciobanu D."/>
            <person name="Clum A."/>
            <person name="Salamov A."/>
            <person name="Andreopoulos B."/>
            <person name="Cheng J.F."/>
            <person name="Woyke T."/>
            <person name="Pelin A."/>
            <person name="Henrissat B."/>
            <person name="Reynolds N.K."/>
            <person name="Benny G.L."/>
            <person name="Smith M.E."/>
            <person name="James T.Y."/>
            <person name="Grigoriev I.V."/>
        </authorList>
    </citation>
    <scope>NUCLEOTIDE SEQUENCE [LARGE SCALE GENOMIC DNA]</scope>
</reference>
<dbReference type="GO" id="GO:0005524">
    <property type="term" value="F:ATP binding"/>
    <property type="evidence" value="ECO:0007669"/>
    <property type="project" value="UniProtKB-UniRule"/>
</dbReference>
<dbReference type="SUPFAM" id="SSF69572">
    <property type="entry name" value="Activating enzymes of the ubiquitin-like proteins"/>
    <property type="match status" value="1"/>
</dbReference>
<keyword evidence="1" id="KW-0833">Ubl conjugation pathway</keyword>
<keyword evidence="5" id="KW-1185">Reference proteome</keyword>
<name>A0A4P9W7P3_9FUNG</name>
<dbReference type="Proteomes" id="UP000269721">
    <property type="component" value="Unassembled WGS sequence"/>
</dbReference>
<dbReference type="InterPro" id="IPR035985">
    <property type="entry name" value="Ubiquitin-activating_enz"/>
</dbReference>
<dbReference type="GO" id="GO:0005634">
    <property type="term" value="C:nucleus"/>
    <property type="evidence" value="ECO:0007669"/>
    <property type="project" value="TreeGrafter"/>
</dbReference>
<evidence type="ECO:0000256" key="1">
    <source>
        <dbReference type="RuleBase" id="RU368009"/>
    </source>
</evidence>
<evidence type="ECO:0000313" key="5">
    <source>
        <dbReference type="Proteomes" id="UP000269721"/>
    </source>
</evidence>
<feature type="domain" description="THIF-type NAD/FAD binding fold" evidence="3">
    <location>
        <begin position="57"/>
        <end position="136"/>
    </location>
</feature>
<dbReference type="GO" id="GO:0019781">
    <property type="term" value="F:NEDD8 activating enzyme activity"/>
    <property type="evidence" value="ECO:0007669"/>
    <property type="project" value="UniProtKB-UniRule"/>
</dbReference>
<accession>A0A4P9W7P3</accession>
<keyword evidence="1" id="KW-0547">Nucleotide-binding</keyword>
<evidence type="ECO:0000313" key="4">
    <source>
        <dbReference type="EMBL" id="RKO86176.1"/>
    </source>
</evidence>
<dbReference type="EC" id="6.2.1.64" evidence="1"/>
<feature type="compositionally biased region" description="Acidic residues" evidence="2">
    <location>
        <begin position="10"/>
        <end position="20"/>
    </location>
</feature>
<comment type="pathway">
    <text evidence="1">Protein modification; protein neddylation.</text>
</comment>
<protein>
    <recommendedName>
        <fullName evidence="1">NEDD8-activating enzyme E1 catalytic subunit</fullName>
        <ecNumber evidence="1">6.2.1.64</ecNumber>
    </recommendedName>
</protein>
<proteinExistence type="inferred from homology"/>
<dbReference type="InterPro" id="IPR000594">
    <property type="entry name" value="ThiF_NAD_FAD-bd"/>
</dbReference>
<dbReference type="Pfam" id="PF00899">
    <property type="entry name" value="ThiF"/>
    <property type="match status" value="1"/>
</dbReference>
<organism evidence="4 5">
    <name type="scientific">Blyttiomyces helicus</name>
    <dbReference type="NCBI Taxonomy" id="388810"/>
    <lineage>
        <taxon>Eukaryota</taxon>
        <taxon>Fungi</taxon>
        <taxon>Fungi incertae sedis</taxon>
        <taxon>Chytridiomycota</taxon>
        <taxon>Chytridiomycota incertae sedis</taxon>
        <taxon>Chytridiomycetes</taxon>
        <taxon>Chytridiomycetes incertae sedis</taxon>
        <taxon>Blyttiomyces</taxon>
    </lineage>
</organism>
<comment type="function">
    <text evidence="1">Catalytic subunit of the dimeric E1 enzyme, which activates NEDD8.</text>
</comment>
<keyword evidence="1" id="KW-0067">ATP-binding</keyword>
<evidence type="ECO:0000259" key="3">
    <source>
        <dbReference type="Pfam" id="PF00899"/>
    </source>
</evidence>
<dbReference type="Gene3D" id="3.40.50.720">
    <property type="entry name" value="NAD(P)-binding Rossmann-like Domain"/>
    <property type="match status" value="1"/>
</dbReference>
<dbReference type="EMBL" id="KZ998411">
    <property type="protein sequence ID" value="RKO86176.1"/>
    <property type="molecule type" value="Genomic_DNA"/>
</dbReference>
<gene>
    <name evidence="4" type="ORF">BDK51DRAFT_49246</name>
</gene>
<dbReference type="GO" id="GO:0005737">
    <property type="term" value="C:cytoplasm"/>
    <property type="evidence" value="ECO:0007669"/>
    <property type="project" value="TreeGrafter"/>
</dbReference>
<comment type="catalytic activity">
    <reaction evidence="1">
        <text>ATP + [NEDD8 protein] + [E1 NEDD8-activating enzyme]-L-cysteine = AMP + diphosphate + [E1 NEDD8-activating enzyme]-S-[NEDD8 protein]-yl-L-cysteine.</text>
        <dbReference type="EC" id="6.2.1.64"/>
    </reaction>
</comment>